<dbReference type="InterPro" id="IPR015421">
    <property type="entry name" value="PyrdxlP-dep_Trfase_major"/>
</dbReference>
<organism evidence="1 2">
    <name type="scientific">Winslowiella toletana</name>
    <dbReference type="NCBI Taxonomy" id="92490"/>
    <lineage>
        <taxon>Bacteria</taxon>
        <taxon>Pseudomonadati</taxon>
        <taxon>Pseudomonadota</taxon>
        <taxon>Gammaproteobacteria</taxon>
        <taxon>Enterobacterales</taxon>
        <taxon>Erwiniaceae</taxon>
        <taxon>Winslowiella</taxon>
    </lineage>
</organism>
<keyword evidence="1" id="KW-0238">DNA-binding</keyword>
<gene>
    <name evidence="1" type="ORF">J2125_001163</name>
</gene>
<dbReference type="Gene3D" id="3.40.640.10">
    <property type="entry name" value="Type I PLP-dependent aspartate aminotransferase-like (Major domain)"/>
    <property type="match status" value="1"/>
</dbReference>
<protein>
    <submittedName>
        <fullName evidence="1">DNA-binding transcriptional MocR family regulator</fullName>
    </submittedName>
</protein>
<sequence length="66" mass="7077">MAIAEYVRKSRSVYCTAEQMIITASTQQGLYLATQILLDAGESAWVEDPLIRALPPHSTAPAAISG</sequence>
<name>A0ABS4P5P9_9GAMM</name>
<comment type="caution">
    <text evidence="1">The sequence shown here is derived from an EMBL/GenBank/DDBJ whole genome shotgun (WGS) entry which is preliminary data.</text>
</comment>
<dbReference type="GO" id="GO:0003677">
    <property type="term" value="F:DNA binding"/>
    <property type="evidence" value="ECO:0007669"/>
    <property type="project" value="UniProtKB-KW"/>
</dbReference>
<reference evidence="2" key="1">
    <citation type="submission" date="2023-07" db="EMBL/GenBank/DDBJ databases">
        <title>Genome mining of underrepresented organisms for secondary metabolites.</title>
        <authorList>
            <person name="D'Agostino P.M."/>
        </authorList>
    </citation>
    <scope>NUCLEOTIDE SEQUENCE [LARGE SCALE GENOMIC DNA]</scope>
    <source>
        <strain evidence="2">WS4403</strain>
    </source>
</reference>
<dbReference type="InterPro" id="IPR015424">
    <property type="entry name" value="PyrdxlP-dep_Trfase"/>
</dbReference>
<evidence type="ECO:0000313" key="2">
    <source>
        <dbReference type="Proteomes" id="UP001195624"/>
    </source>
</evidence>
<proteinExistence type="predicted"/>
<dbReference type="SUPFAM" id="SSF53383">
    <property type="entry name" value="PLP-dependent transferases"/>
    <property type="match status" value="1"/>
</dbReference>
<evidence type="ECO:0000313" key="1">
    <source>
        <dbReference type="EMBL" id="MBP2167971.1"/>
    </source>
</evidence>
<keyword evidence="2" id="KW-1185">Reference proteome</keyword>
<dbReference type="Proteomes" id="UP001195624">
    <property type="component" value="Unassembled WGS sequence"/>
</dbReference>
<dbReference type="EMBL" id="JAGGMQ010000001">
    <property type="protein sequence ID" value="MBP2167971.1"/>
    <property type="molecule type" value="Genomic_DNA"/>
</dbReference>
<accession>A0ABS4P5P9</accession>